<accession>A4S982</accession>
<dbReference type="Gramene" id="ABP00311">
    <property type="protein sequence ID" value="ABP00311"/>
    <property type="gene ID" value="OSTLU_7633"/>
</dbReference>
<dbReference type="Gene3D" id="6.10.140.530">
    <property type="match status" value="2"/>
</dbReference>
<feature type="non-terminal residue" evidence="2">
    <location>
        <position position="1"/>
    </location>
</feature>
<evidence type="ECO:0000313" key="2">
    <source>
        <dbReference type="EMBL" id="ABP00311.1"/>
    </source>
</evidence>
<sequence>VQWETRCEALEAYVKTRGHCRVREDEEDGLYFWLLDQRKAKRDGKLSKERETALDALGVEWDVRSTVHKSWEDRLSAMRSFYETRGALPRSSEDDALFQWIRQQRRRFEKGELELERVEALDGVCVEW</sequence>
<dbReference type="PANTHER" id="PTHR33418">
    <property type="entry name" value="HELICASE-ASSOCIATED"/>
    <property type="match status" value="1"/>
</dbReference>
<dbReference type="Proteomes" id="UP000001568">
    <property type="component" value="Chromosome 16"/>
</dbReference>
<dbReference type="GeneID" id="5005920"/>
<proteinExistence type="predicted"/>
<dbReference type="EMBL" id="CP000596">
    <property type="protein sequence ID" value="ABP00311.1"/>
    <property type="molecule type" value="Genomic_DNA"/>
</dbReference>
<organism evidence="2 3">
    <name type="scientific">Ostreococcus lucimarinus (strain CCE9901)</name>
    <dbReference type="NCBI Taxonomy" id="436017"/>
    <lineage>
        <taxon>Eukaryota</taxon>
        <taxon>Viridiplantae</taxon>
        <taxon>Chlorophyta</taxon>
        <taxon>Mamiellophyceae</taxon>
        <taxon>Mamiellales</taxon>
        <taxon>Bathycoccaceae</taxon>
        <taxon>Ostreococcus</taxon>
    </lineage>
</organism>
<dbReference type="InterPro" id="IPR005114">
    <property type="entry name" value="Helicase_assoc"/>
</dbReference>
<dbReference type="RefSeq" id="XP_001422017.1">
    <property type="nucleotide sequence ID" value="XM_001421980.1"/>
</dbReference>
<protein>
    <recommendedName>
        <fullName evidence="1">Helicase-associated domain-containing protein</fullName>
    </recommendedName>
</protein>
<reference evidence="2 3" key="1">
    <citation type="journal article" date="2007" name="Proc. Natl. Acad. Sci. U.S.A.">
        <title>The tiny eukaryote Ostreococcus provides genomic insights into the paradox of plankton speciation.</title>
        <authorList>
            <person name="Palenik B."/>
            <person name="Grimwood J."/>
            <person name="Aerts A."/>
            <person name="Rouze P."/>
            <person name="Salamov A."/>
            <person name="Putnam N."/>
            <person name="Dupont C."/>
            <person name="Jorgensen R."/>
            <person name="Derelle E."/>
            <person name="Rombauts S."/>
            <person name="Zhou K."/>
            <person name="Otillar R."/>
            <person name="Merchant S.S."/>
            <person name="Podell S."/>
            <person name="Gaasterland T."/>
            <person name="Napoli C."/>
            <person name="Gendler K."/>
            <person name="Manuell A."/>
            <person name="Tai V."/>
            <person name="Vallon O."/>
            <person name="Piganeau G."/>
            <person name="Jancek S."/>
            <person name="Heijde M."/>
            <person name="Jabbari K."/>
            <person name="Bowler C."/>
            <person name="Lohr M."/>
            <person name="Robbens S."/>
            <person name="Werner G."/>
            <person name="Dubchak I."/>
            <person name="Pazour G.J."/>
            <person name="Ren Q."/>
            <person name="Paulsen I."/>
            <person name="Delwiche C."/>
            <person name="Schmutz J."/>
            <person name="Rokhsar D."/>
            <person name="Van de Peer Y."/>
            <person name="Moreau H."/>
            <person name="Grigoriev I.V."/>
        </authorList>
    </citation>
    <scope>NUCLEOTIDE SEQUENCE [LARGE SCALE GENOMIC DNA]</scope>
    <source>
        <strain evidence="2 3">CCE9901</strain>
    </source>
</reference>
<evidence type="ECO:0000259" key="1">
    <source>
        <dbReference type="Pfam" id="PF03457"/>
    </source>
</evidence>
<dbReference type="PANTHER" id="PTHR33418:SF1">
    <property type="entry name" value="HELICASE-ASSOCIATED DOMAIN-CONTAINING PROTEIN"/>
    <property type="match status" value="1"/>
</dbReference>
<name>A4S982_OSTLU</name>
<dbReference type="Pfam" id="PF03457">
    <property type="entry name" value="HA"/>
    <property type="match status" value="2"/>
</dbReference>
<dbReference type="OrthoDB" id="48646at2759"/>
<feature type="domain" description="Helicase-associated" evidence="1">
    <location>
        <begin position="2"/>
        <end position="59"/>
    </location>
</feature>
<evidence type="ECO:0000313" key="3">
    <source>
        <dbReference type="Proteomes" id="UP000001568"/>
    </source>
</evidence>
<feature type="domain" description="Helicase-associated" evidence="1">
    <location>
        <begin position="69"/>
        <end position="123"/>
    </location>
</feature>
<gene>
    <name evidence="2" type="ORF">OSTLU_7633</name>
</gene>
<dbReference type="KEGG" id="olu:OSTLU_7633"/>
<keyword evidence="3" id="KW-1185">Reference proteome</keyword>
<feature type="non-terminal residue" evidence="2">
    <location>
        <position position="128"/>
    </location>
</feature>
<dbReference type="AlphaFoldDB" id="A4S982"/>
<dbReference type="HOGENOM" id="CLU_120782_1_0_1"/>